<gene>
    <name evidence="2" type="ORF">FHS18_000779</name>
</gene>
<sequence length="139" mass="16103">MKVPRKSLRGYEAKAVKESYQQLQLLHERRMAGLNEELLMLQEDNERLHVEVELLTAKLTPSETIHSDKPSYVEAAEDAMMAAHHEQTKRIGQLMAQLEALQEEQRQQLAEKEAQRTEVLARIQERLAHAFEQFQAKEG</sequence>
<dbReference type="EMBL" id="JACHXK010000001">
    <property type="protein sequence ID" value="MBB3108751.1"/>
    <property type="molecule type" value="Genomic_DNA"/>
</dbReference>
<accession>A0A7W5AUZ4</accession>
<evidence type="ECO:0000256" key="1">
    <source>
        <dbReference type="SAM" id="Coils"/>
    </source>
</evidence>
<dbReference type="RefSeq" id="WP_183597116.1">
    <property type="nucleotide sequence ID" value="NZ_JACHXK010000001.1"/>
</dbReference>
<reference evidence="2 3" key="1">
    <citation type="submission" date="2020-08" db="EMBL/GenBank/DDBJ databases">
        <title>Genomic Encyclopedia of Type Strains, Phase III (KMG-III): the genomes of soil and plant-associated and newly described type strains.</title>
        <authorList>
            <person name="Whitman W."/>
        </authorList>
    </citation>
    <scope>NUCLEOTIDE SEQUENCE [LARGE SCALE GENOMIC DNA]</scope>
    <source>
        <strain evidence="2 3">CECT 5862</strain>
    </source>
</reference>
<name>A0A7W5AUZ4_9BACL</name>
<keyword evidence="3" id="KW-1185">Reference proteome</keyword>
<comment type="caution">
    <text evidence="2">The sequence shown here is derived from an EMBL/GenBank/DDBJ whole genome shotgun (WGS) entry which is preliminary data.</text>
</comment>
<feature type="coiled-coil region" evidence="1">
    <location>
        <begin position="84"/>
        <end position="122"/>
    </location>
</feature>
<keyword evidence="1" id="KW-0175">Coiled coil</keyword>
<proteinExistence type="predicted"/>
<evidence type="ECO:0000313" key="3">
    <source>
        <dbReference type="Proteomes" id="UP000570361"/>
    </source>
</evidence>
<dbReference type="AlphaFoldDB" id="A0A7W5AUZ4"/>
<evidence type="ECO:0000313" key="2">
    <source>
        <dbReference type="EMBL" id="MBB3108751.1"/>
    </source>
</evidence>
<protein>
    <submittedName>
        <fullName evidence="2">Regulator of replication initiation timing</fullName>
    </submittedName>
</protein>
<dbReference type="Proteomes" id="UP000570361">
    <property type="component" value="Unassembled WGS sequence"/>
</dbReference>
<organism evidence="2 3">
    <name type="scientific">Paenibacillus phyllosphaerae</name>
    <dbReference type="NCBI Taxonomy" id="274593"/>
    <lineage>
        <taxon>Bacteria</taxon>
        <taxon>Bacillati</taxon>
        <taxon>Bacillota</taxon>
        <taxon>Bacilli</taxon>
        <taxon>Bacillales</taxon>
        <taxon>Paenibacillaceae</taxon>
        <taxon>Paenibacillus</taxon>
    </lineage>
</organism>